<dbReference type="Gene3D" id="3.60.10.10">
    <property type="entry name" value="Endonuclease/exonuclease/phosphatase"/>
    <property type="match status" value="1"/>
</dbReference>
<proteinExistence type="predicted"/>
<dbReference type="InterPro" id="IPR027124">
    <property type="entry name" value="Swc5/CFDP1/2"/>
</dbReference>
<dbReference type="Proteomes" id="UP000277204">
    <property type="component" value="Unassembled WGS sequence"/>
</dbReference>
<reference evidence="1 2" key="1">
    <citation type="submission" date="2018-11" db="EMBL/GenBank/DDBJ databases">
        <authorList>
            <consortium name="Pathogen Informatics"/>
        </authorList>
    </citation>
    <scope>NUCLEOTIDE SEQUENCE [LARGE SCALE GENOMIC DNA]</scope>
    <source>
        <strain evidence="1 2">Zambia</strain>
    </source>
</reference>
<accession>A0A183M1M7</accession>
<evidence type="ECO:0000313" key="1">
    <source>
        <dbReference type="EMBL" id="VDO88365.1"/>
    </source>
</evidence>
<dbReference type="EMBL" id="UZAI01004927">
    <property type="protein sequence ID" value="VDO88365.1"/>
    <property type="molecule type" value="Genomic_DNA"/>
</dbReference>
<dbReference type="SUPFAM" id="SSF56219">
    <property type="entry name" value="DNase I-like"/>
    <property type="match status" value="1"/>
</dbReference>
<sequence>MNVIQCYAPTSDSNDNDKDQSYERLQSIIAKCPEKDVTILMTDLNSKVRMDNTGYEDIMGRHGLGERNKNGERFANICASNKMVIGGTIFPHKHIRRATWVSLDHITENLIDHIRITKSSQDQ</sequence>
<evidence type="ECO:0000313" key="2">
    <source>
        <dbReference type="Proteomes" id="UP000277204"/>
    </source>
</evidence>
<name>A0A183M1M7_9TREM</name>
<organism evidence="1 2">
    <name type="scientific">Schistosoma margrebowiei</name>
    <dbReference type="NCBI Taxonomy" id="48269"/>
    <lineage>
        <taxon>Eukaryota</taxon>
        <taxon>Metazoa</taxon>
        <taxon>Spiralia</taxon>
        <taxon>Lophotrochozoa</taxon>
        <taxon>Platyhelminthes</taxon>
        <taxon>Trematoda</taxon>
        <taxon>Digenea</taxon>
        <taxon>Strigeidida</taxon>
        <taxon>Schistosomatoidea</taxon>
        <taxon>Schistosomatidae</taxon>
        <taxon>Schistosoma</taxon>
    </lineage>
</organism>
<dbReference type="AlphaFoldDB" id="A0A183M1M7"/>
<gene>
    <name evidence="1" type="ORF">SMRZ_LOCUS9952</name>
</gene>
<dbReference type="InterPro" id="IPR036691">
    <property type="entry name" value="Endo/exonu/phosph_ase_sf"/>
</dbReference>
<dbReference type="PANTHER" id="PTHR23227">
    <property type="entry name" value="BUCENTAUR RELATED"/>
    <property type="match status" value="1"/>
</dbReference>
<protein>
    <submittedName>
        <fullName evidence="1">Uncharacterized protein</fullName>
    </submittedName>
</protein>
<dbReference type="PANTHER" id="PTHR23227:SF67">
    <property type="entry name" value="CRANIOFACIAL DEVELOPMENT PROTEIN 2-LIKE"/>
    <property type="match status" value="1"/>
</dbReference>
<keyword evidence="2" id="KW-1185">Reference proteome</keyword>